<feature type="domain" description="UspA" evidence="2">
    <location>
        <begin position="151"/>
        <end position="288"/>
    </location>
</feature>
<organism evidence="3 4">
    <name type="scientific">Peterkaempfera bronchialis</name>
    <dbReference type="NCBI Taxonomy" id="2126346"/>
    <lineage>
        <taxon>Bacteria</taxon>
        <taxon>Bacillati</taxon>
        <taxon>Actinomycetota</taxon>
        <taxon>Actinomycetes</taxon>
        <taxon>Kitasatosporales</taxon>
        <taxon>Streptomycetaceae</taxon>
        <taxon>Peterkaempfera</taxon>
    </lineage>
</organism>
<dbReference type="KEGG" id="stri:C7M71_018180"/>
<dbReference type="AlphaFoldDB" id="A0A345SZ99"/>
<comment type="similarity">
    <text evidence="1">Belongs to the universal stress protein A family.</text>
</comment>
<evidence type="ECO:0000313" key="4">
    <source>
        <dbReference type="Proteomes" id="UP000249340"/>
    </source>
</evidence>
<dbReference type="Gene3D" id="3.40.50.620">
    <property type="entry name" value="HUPs"/>
    <property type="match status" value="2"/>
</dbReference>
<reference evidence="3" key="1">
    <citation type="submission" date="2018-07" db="EMBL/GenBank/DDBJ databases">
        <authorList>
            <person name="Batra D."/>
            <person name="Gulvik C.A."/>
        </authorList>
    </citation>
    <scope>NUCLEOTIDE SEQUENCE</scope>
    <source>
        <strain evidence="3">DSM 106435</strain>
    </source>
</reference>
<sequence length="290" mass="30172">MVQSVIAGVDGSPESVAAARWAAGEALRRERPLRLVLAWPWLFNAPPTVRDSDTGLAQEMLLEIESGLRGDFPGLEVSADRIADHPAEVLVAAAEGAELLVLGSRGLGAVAGFLVGSVGLQVLARAACPVVLVRSGEGAPEVRGANGTGEVVLGMELERPCDEVVEFAFQAAARSSARLRAVHTWSLPSTYGYAAAPLSVDLTTSLAKDAEQALAAALHPWREKYPQVEAVEQVMLGSAGQVLAEAAAQGAALLVVGRRVRTSPVGMHVGPVAHAVLHHARCPVAVVPHP</sequence>
<protein>
    <submittedName>
        <fullName evidence="3">Universal stress protein</fullName>
    </submittedName>
</protein>
<dbReference type="PANTHER" id="PTHR46553:SF3">
    <property type="entry name" value="ADENINE NUCLEOTIDE ALPHA HYDROLASES-LIKE SUPERFAMILY PROTEIN"/>
    <property type="match status" value="1"/>
</dbReference>
<dbReference type="InterPro" id="IPR006015">
    <property type="entry name" value="Universal_stress_UspA"/>
</dbReference>
<evidence type="ECO:0000259" key="2">
    <source>
        <dbReference type="Pfam" id="PF00582"/>
    </source>
</evidence>
<dbReference type="PANTHER" id="PTHR46553">
    <property type="entry name" value="ADENINE NUCLEOTIDE ALPHA HYDROLASES-LIKE SUPERFAMILY PROTEIN"/>
    <property type="match status" value="1"/>
</dbReference>
<feature type="domain" description="UspA" evidence="2">
    <location>
        <begin position="1"/>
        <end position="134"/>
    </location>
</feature>
<dbReference type="RefSeq" id="WP_111492101.1">
    <property type="nucleotide sequence ID" value="NZ_CP031264.1"/>
</dbReference>
<accession>A0A345SZ99</accession>
<evidence type="ECO:0000256" key="1">
    <source>
        <dbReference type="ARBA" id="ARBA00008791"/>
    </source>
</evidence>
<dbReference type="PRINTS" id="PR01438">
    <property type="entry name" value="UNVRSLSTRESS"/>
</dbReference>
<gene>
    <name evidence="3" type="ORF">C7M71_018180</name>
</gene>
<keyword evidence="4" id="KW-1185">Reference proteome</keyword>
<dbReference type="Pfam" id="PF00582">
    <property type="entry name" value="Usp"/>
    <property type="match status" value="2"/>
</dbReference>
<dbReference type="InterPro" id="IPR006016">
    <property type="entry name" value="UspA"/>
</dbReference>
<dbReference type="Proteomes" id="UP000249340">
    <property type="component" value="Chromosome"/>
</dbReference>
<dbReference type="InterPro" id="IPR014729">
    <property type="entry name" value="Rossmann-like_a/b/a_fold"/>
</dbReference>
<dbReference type="SUPFAM" id="SSF52402">
    <property type="entry name" value="Adenine nucleotide alpha hydrolases-like"/>
    <property type="match status" value="2"/>
</dbReference>
<reference evidence="3" key="2">
    <citation type="journal article" date="2019" name="Int. J. Syst. Evol. Microbiol.">
        <title>Streptacidiphilus bronchialis sp. nov., a ciprofloxacin-resistant bacterium from a human clinical specimen; reclassification of Streptomyces griseoplanus as Streptacidiphilus griseoplanus comb. nov. and emended description of the genus Streptacidiphilus.</title>
        <authorList>
            <person name="Nouioui I."/>
            <person name="Klenk H.P."/>
            <person name="Igual J.M."/>
            <person name="Gulvik C.A."/>
            <person name="Lasker B.A."/>
            <person name="McQuiston J.R."/>
        </authorList>
    </citation>
    <scope>NUCLEOTIDE SEQUENCE</scope>
    <source>
        <strain evidence="3">DSM 106435</strain>
    </source>
</reference>
<proteinExistence type="inferred from homology"/>
<dbReference type="OrthoDB" id="3849533at2"/>
<name>A0A345SZ99_9ACTN</name>
<evidence type="ECO:0000313" key="3">
    <source>
        <dbReference type="EMBL" id="AXI79054.1"/>
    </source>
</evidence>
<dbReference type="EMBL" id="CP031264">
    <property type="protein sequence ID" value="AXI79054.1"/>
    <property type="molecule type" value="Genomic_DNA"/>
</dbReference>